<reference evidence="1" key="1">
    <citation type="submission" date="2021-03" db="EMBL/GenBank/DDBJ databases">
        <title>Whole Genome Sequence of Bradyrhizobium sp. Strain 144S4.</title>
        <authorList>
            <person name="Bromfield E.S.P."/>
            <person name="Cloutier S."/>
        </authorList>
    </citation>
    <scope>NUCLEOTIDE SEQUENCE [LARGE SCALE GENOMIC DNA]</scope>
    <source>
        <strain evidence="1">144S4</strain>
    </source>
</reference>
<protein>
    <submittedName>
        <fullName evidence="1">Uncharacterized protein</fullName>
    </submittedName>
</protein>
<gene>
    <name evidence="2" type="ORF">J4G43_039560</name>
    <name evidence="1" type="ORF">J4G43_41470</name>
</gene>
<name>A0A939MDB1_9BRAD</name>
<dbReference type="EMBL" id="JAGEMI010000001">
    <property type="protein sequence ID" value="MBO1867138.1"/>
    <property type="molecule type" value="Genomic_DNA"/>
</dbReference>
<dbReference type="KEGG" id="bban:J4G43_039560"/>
<reference evidence="2 3" key="2">
    <citation type="journal article" date="2022" name="Int. J. Syst. Evol. Microbiol.">
        <title>Strains of Bradyrhizobium barranii sp. nov. associated with legumes native to Canada are symbionts of soybeans and belong to different subspecies (subsp. barranii subsp. nov. and subsp. apii subsp. nov.) and symbiovars (sv. glycinearum and sv. septentrionale).</title>
        <authorList>
            <person name="Bromfield E.S.P."/>
            <person name="Cloutier S."/>
            <person name="Wasai-Hara S."/>
            <person name="Minamisawa K."/>
        </authorList>
    </citation>
    <scope>NUCLEOTIDE SEQUENCE [LARGE SCALE GENOMIC DNA]</scope>
    <source>
        <strain evidence="2 3">144S4</strain>
    </source>
</reference>
<dbReference type="Proteomes" id="UP000664702">
    <property type="component" value="Chromosome"/>
</dbReference>
<proteinExistence type="predicted"/>
<evidence type="ECO:0000313" key="1">
    <source>
        <dbReference type="EMBL" id="MBO1867138.1"/>
    </source>
</evidence>
<accession>A0A939MDB1</accession>
<sequence length="87" mass="9648">MTDKIEMRSEELNGPQNALVILHLWTALRQAVVEMHALNGSQVVIDFQQKLILGAKNGEVTGLPFEQEKAVIDTVVRLFEGLVSFDG</sequence>
<organism evidence="1">
    <name type="scientific">Bradyrhizobium barranii subsp. barranii</name>
    <dbReference type="NCBI Taxonomy" id="2823807"/>
    <lineage>
        <taxon>Bacteria</taxon>
        <taxon>Pseudomonadati</taxon>
        <taxon>Pseudomonadota</taxon>
        <taxon>Alphaproteobacteria</taxon>
        <taxon>Hyphomicrobiales</taxon>
        <taxon>Nitrobacteraceae</taxon>
        <taxon>Bradyrhizobium</taxon>
        <taxon>Bradyrhizobium barranii</taxon>
    </lineage>
</organism>
<evidence type="ECO:0000313" key="3">
    <source>
        <dbReference type="Proteomes" id="UP000664702"/>
    </source>
</evidence>
<dbReference type="RefSeq" id="WP_157789278.1">
    <property type="nucleotide sequence ID" value="NZ_CP086136.1"/>
</dbReference>
<dbReference type="AlphaFoldDB" id="A0A939MDB1"/>
<dbReference type="EMBL" id="CP086136">
    <property type="protein sequence ID" value="UEM10693.1"/>
    <property type="molecule type" value="Genomic_DNA"/>
</dbReference>
<evidence type="ECO:0000313" key="2">
    <source>
        <dbReference type="EMBL" id="UEM10693.1"/>
    </source>
</evidence>